<protein>
    <recommendedName>
        <fullName evidence="3">Beta-barrel porin 2</fullName>
    </recommendedName>
</protein>
<dbReference type="SUPFAM" id="SSF56935">
    <property type="entry name" value="Porins"/>
    <property type="match status" value="1"/>
</dbReference>
<gene>
    <name evidence="1" type="ORF">SAMN05444339_11730</name>
</gene>
<keyword evidence="2" id="KW-1185">Reference proteome</keyword>
<proteinExistence type="predicted"/>
<evidence type="ECO:0000313" key="1">
    <source>
        <dbReference type="EMBL" id="SHF86740.1"/>
    </source>
</evidence>
<evidence type="ECO:0008006" key="3">
    <source>
        <dbReference type="Google" id="ProtNLM"/>
    </source>
</evidence>
<accession>A0A1M5F568</accession>
<dbReference type="Gene3D" id="2.40.160.20">
    <property type="match status" value="1"/>
</dbReference>
<dbReference type="STRING" id="366533.SAMN05444339_11730"/>
<reference evidence="2" key="1">
    <citation type="submission" date="2016-11" db="EMBL/GenBank/DDBJ databases">
        <authorList>
            <person name="Varghese N."/>
            <person name="Submissions S."/>
        </authorList>
    </citation>
    <scope>NUCLEOTIDE SEQUENCE [LARGE SCALE GENOMIC DNA]</scope>
    <source>
        <strain evidence="2">DSM 29326</strain>
    </source>
</reference>
<evidence type="ECO:0000313" key="2">
    <source>
        <dbReference type="Proteomes" id="UP000183987"/>
    </source>
</evidence>
<dbReference type="Proteomes" id="UP000183987">
    <property type="component" value="Unassembled WGS sequence"/>
</dbReference>
<dbReference type="OrthoDB" id="7756354at2"/>
<dbReference type="RefSeq" id="WP_143155525.1">
    <property type="nucleotide sequence ID" value="NZ_FQUE01000017.1"/>
</dbReference>
<name>A0A1M5F568_LOKAT</name>
<sequence>MTSLRPACVVAICAAAVPTVMTGQTYETGGIQLTFGAALGVEATDNVEFTDTGPKARVTPYAGLTFGLLTATPASSFAIDAAADVRRAAAGTDVTIASPRLSTSYDRSSANATLNLSASVQSNDLSQQDVAVFDPFTGLTGFITGDATRRATTVSGSLTWGQTTRATYGIGATYVDNIYTGGTATGLDGTGLEDNSRLTLDGTASFDLTKAAQLRTSLRYSIFETPQAADRSETLTLSTGISIDRPLGPLTAGVAITDLNEGQEYSLSFGRSLALPAGAVSGNVGVTRTFDDQILLTAQLGARRELPNGSLSFDLSRQVSSLNEQDTSQVTTQVSGSYDRALTPLTSLQIGFDLAQAKDVGSDATSLSAGLQASVSRALTEDWAAQAGYRYRSVDDTPGDTAQSNTVFVELRRTFVTRY</sequence>
<dbReference type="EMBL" id="FQUE01000017">
    <property type="protein sequence ID" value="SHF86740.1"/>
    <property type="molecule type" value="Genomic_DNA"/>
</dbReference>
<organism evidence="1 2">
    <name type="scientific">Loktanella atrilutea</name>
    <dbReference type="NCBI Taxonomy" id="366533"/>
    <lineage>
        <taxon>Bacteria</taxon>
        <taxon>Pseudomonadati</taxon>
        <taxon>Pseudomonadota</taxon>
        <taxon>Alphaproteobacteria</taxon>
        <taxon>Rhodobacterales</taxon>
        <taxon>Roseobacteraceae</taxon>
        <taxon>Loktanella</taxon>
    </lineage>
</organism>
<dbReference type="AlphaFoldDB" id="A0A1M5F568"/>